<keyword evidence="3" id="KW-1185">Reference proteome</keyword>
<organism evidence="2 3">
    <name type="scientific">Nocardiopsis suaedae</name>
    <dbReference type="NCBI Taxonomy" id="3018444"/>
    <lineage>
        <taxon>Bacteria</taxon>
        <taxon>Bacillati</taxon>
        <taxon>Actinomycetota</taxon>
        <taxon>Actinomycetes</taxon>
        <taxon>Streptosporangiales</taxon>
        <taxon>Nocardiopsidaceae</taxon>
        <taxon>Nocardiopsis</taxon>
    </lineage>
</organism>
<name>A0ABT4TNT6_9ACTN</name>
<feature type="compositionally biased region" description="Basic and acidic residues" evidence="1">
    <location>
        <begin position="1"/>
        <end position="10"/>
    </location>
</feature>
<feature type="region of interest" description="Disordered" evidence="1">
    <location>
        <begin position="698"/>
        <end position="724"/>
    </location>
</feature>
<protein>
    <recommendedName>
        <fullName evidence="4">ATP-binding protein</fullName>
    </recommendedName>
</protein>
<dbReference type="Proteomes" id="UP001165685">
    <property type="component" value="Unassembled WGS sequence"/>
</dbReference>
<comment type="caution">
    <text evidence="2">The sequence shown here is derived from an EMBL/GenBank/DDBJ whole genome shotgun (WGS) entry which is preliminary data.</text>
</comment>
<feature type="compositionally biased region" description="Basic residues" evidence="1">
    <location>
        <begin position="802"/>
        <end position="811"/>
    </location>
</feature>
<accession>A0ABT4TNT6</accession>
<evidence type="ECO:0008006" key="4">
    <source>
        <dbReference type="Google" id="ProtNLM"/>
    </source>
</evidence>
<feature type="region of interest" description="Disordered" evidence="1">
    <location>
        <begin position="802"/>
        <end position="827"/>
    </location>
</feature>
<evidence type="ECO:0000313" key="2">
    <source>
        <dbReference type="EMBL" id="MDA2806355.1"/>
    </source>
</evidence>
<dbReference type="EMBL" id="JAQFWP010000033">
    <property type="protein sequence ID" value="MDA2806355.1"/>
    <property type="molecule type" value="Genomic_DNA"/>
</dbReference>
<sequence length="827" mass="88893">MAQDADEHPRQPPPESPRPEGTPPAGDTGDATGPPAPRRSEQTEDPGAGAGPADERHTDPAEEEFRASAAEQRRRDSRYARTSGGAFTVTGGDITHGDHHGDKFTYNVFAQREGSSARMGAVGKVGAALALRVEAASDAELSRCLNRDRIVLLRGPEDSGRTTSAVCALAQQCAPASERPIRTVPRSTDLRRLADMLGDSENAACGYVLDASDAPWLADATAAELSALSSALEGHDARLCVLVDRDDPVGHLRYRPVEHTPADLRGVLERTLATALLTGGAAPPQDRGAVDAAVAERARPVLEEAEKRSSSVRIWAETADTPEDAAALGGFLAALADPGDALPEDTDRRVGEVRARRLADRARALLRRTSRRRSPVDQAYVITTAVLDGCPLAKVITAAEDLAARLHRAERPNGPWRREAFSLPLNHRLRHVDLIADDGGGPGDAADPPGDTTVRLKQPDLWTAVVDLVWIDHEAARRPLLEWLARLCETSGDEDVGIQNGVELALARLAAEDFDEISRTVLEPWARRRPAFSTGGAGSDAYTHCRRVAAWVLERLVVETRQKSRALGLLDRWMRSNDIPLRRTAVLAYGSRVACRVPDTVFATVKTELARIAADTRRGRDPFGTLMRTVLVAEALEGAYDAGMRASTVELVADEAGAARPGAAKAALIALMRICQLRGRLPGAEAGAARGPHPDLLMWLDAPWPDPPSDTSAPARPNDRPDPSKPLAGIARLWAAALLDDIHGPTAWRILLQWDTAAGPAAGDGTAVTAPGRRARMDELLAHLRRVPDLRELIDRYERVRARTARTRRPRGGPDASPGEEATDGPT</sequence>
<feature type="region of interest" description="Disordered" evidence="1">
    <location>
        <begin position="1"/>
        <end position="94"/>
    </location>
</feature>
<feature type="compositionally biased region" description="Basic and acidic residues" evidence="1">
    <location>
        <begin position="53"/>
        <end position="79"/>
    </location>
</feature>
<dbReference type="RefSeq" id="WP_270678997.1">
    <property type="nucleotide sequence ID" value="NZ_JAQFWP010000033.1"/>
</dbReference>
<feature type="compositionally biased region" description="Pro residues" evidence="1">
    <location>
        <begin position="11"/>
        <end position="22"/>
    </location>
</feature>
<proteinExistence type="predicted"/>
<gene>
    <name evidence="2" type="ORF">O4U47_17720</name>
</gene>
<evidence type="ECO:0000313" key="3">
    <source>
        <dbReference type="Proteomes" id="UP001165685"/>
    </source>
</evidence>
<reference evidence="2" key="1">
    <citation type="submission" date="2023-01" db="EMBL/GenBank/DDBJ databases">
        <title>Draft genome sequence of Nocardiopsis sp. LSu2-4 isolated from halophytes.</title>
        <authorList>
            <person name="Duangmal K."/>
            <person name="Chantavorakit T."/>
        </authorList>
    </citation>
    <scope>NUCLEOTIDE SEQUENCE</scope>
    <source>
        <strain evidence="2">LSu2-4</strain>
    </source>
</reference>
<evidence type="ECO:0000256" key="1">
    <source>
        <dbReference type="SAM" id="MobiDB-lite"/>
    </source>
</evidence>